<evidence type="ECO:0000256" key="3">
    <source>
        <dbReference type="ARBA" id="ARBA00023125"/>
    </source>
</evidence>
<evidence type="ECO:0000256" key="5">
    <source>
        <dbReference type="SAM" id="MobiDB-lite"/>
    </source>
</evidence>
<accession>A0AA40EKL8</accession>
<dbReference type="SMART" id="SM00384">
    <property type="entry name" value="AT_hook"/>
    <property type="match status" value="7"/>
</dbReference>
<keyword evidence="3" id="KW-0238">DNA-binding</keyword>
<comment type="subcellular location">
    <subcellularLocation>
        <location evidence="1">Nucleus</location>
    </subcellularLocation>
</comment>
<dbReference type="GO" id="GO:0000785">
    <property type="term" value="C:chromatin"/>
    <property type="evidence" value="ECO:0007669"/>
    <property type="project" value="InterPro"/>
</dbReference>
<dbReference type="Proteomes" id="UP001172155">
    <property type="component" value="Unassembled WGS sequence"/>
</dbReference>
<sequence>MPPKRGRPKKASTPPPAPVEDEAPAPVAAPRGRGRPRKVQPSGDPEQTTAPTPKTPKEGPPTTTRVTRAQAQAQAEGGAPITGAVAVAPNPGQTKTRISAHTSKAPTVGRKPGCPGETPVAVTEEAGEPNVNASDNADGNDDGDVDEDDTKQPAFIAPRKRGRPPKAKPNPLAAQPMPEKRGRGRPPKDKANLSPVEATPAKRGRGRPRKTPLPEPGPPAPEKRGPGRPPKTKNLKRSPSPSPASAPPPAKRGRGRPPKPKPAPLIPKLFNLNFALGSYRVTCPAIAATLDKPTSFDLDICSLLPFHASEILTASFDFSSFTGTLRGAVDSTTLTSYLTSQQGAPIAAVVLDLEPPAAAAVFLSPAPLHLALRGRKTTDGTDFESLQGGTLKFQDNTCAAFTAVAMFPGVGEVEFEGVKDRGGYEWSGAIFGPFS</sequence>
<feature type="compositionally biased region" description="Low complexity" evidence="5">
    <location>
        <begin position="60"/>
        <end position="75"/>
    </location>
</feature>
<dbReference type="GO" id="GO:0005634">
    <property type="term" value="C:nucleus"/>
    <property type="evidence" value="ECO:0007669"/>
    <property type="project" value="UniProtKB-SubCell"/>
</dbReference>
<dbReference type="GO" id="GO:0006355">
    <property type="term" value="P:regulation of DNA-templated transcription"/>
    <property type="evidence" value="ECO:0007669"/>
    <property type="project" value="InterPro"/>
</dbReference>
<dbReference type="InterPro" id="IPR017956">
    <property type="entry name" value="AT_hook_DNA-bd_motif"/>
</dbReference>
<feature type="region of interest" description="Disordered" evidence="5">
    <location>
        <begin position="1"/>
        <end position="264"/>
    </location>
</feature>
<evidence type="ECO:0000313" key="6">
    <source>
        <dbReference type="EMBL" id="KAK0741071.1"/>
    </source>
</evidence>
<feature type="compositionally biased region" description="Acidic residues" evidence="5">
    <location>
        <begin position="138"/>
        <end position="149"/>
    </location>
</feature>
<proteinExistence type="predicted"/>
<keyword evidence="2" id="KW-0677">Repeat</keyword>
<dbReference type="PRINTS" id="PR00929">
    <property type="entry name" value="ATHOOK"/>
</dbReference>
<evidence type="ECO:0000256" key="4">
    <source>
        <dbReference type="ARBA" id="ARBA00023242"/>
    </source>
</evidence>
<dbReference type="InterPro" id="IPR000637">
    <property type="entry name" value="HMGI/Y_DNA-bd_CS"/>
</dbReference>
<gene>
    <name evidence="6" type="ORF">B0T18DRAFT_393758</name>
</gene>
<dbReference type="Pfam" id="PF02178">
    <property type="entry name" value="AT_hook"/>
    <property type="match status" value="7"/>
</dbReference>
<feature type="compositionally biased region" description="Pro residues" evidence="5">
    <location>
        <begin position="211"/>
        <end position="220"/>
    </location>
</feature>
<dbReference type="GO" id="GO:0003677">
    <property type="term" value="F:DNA binding"/>
    <property type="evidence" value="ECO:0007669"/>
    <property type="project" value="UniProtKB-KW"/>
</dbReference>
<dbReference type="AlphaFoldDB" id="A0AA40EKL8"/>
<comment type="caution">
    <text evidence="6">The sequence shown here is derived from an EMBL/GenBank/DDBJ whole genome shotgun (WGS) entry which is preliminary data.</text>
</comment>
<evidence type="ECO:0000313" key="7">
    <source>
        <dbReference type="Proteomes" id="UP001172155"/>
    </source>
</evidence>
<feature type="compositionally biased region" description="Polar residues" evidence="5">
    <location>
        <begin position="91"/>
        <end position="105"/>
    </location>
</feature>
<protein>
    <submittedName>
        <fullName evidence="6">Uncharacterized protein</fullName>
    </submittedName>
</protein>
<evidence type="ECO:0000256" key="2">
    <source>
        <dbReference type="ARBA" id="ARBA00022737"/>
    </source>
</evidence>
<dbReference type="PRINTS" id="PR00930">
    <property type="entry name" value="HIGHMOBLTYIY"/>
</dbReference>
<feature type="compositionally biased region" description="Pro residues" evidence="5">
    <location>
        <begin position="240"/>
        <end position="250"/>
    </location>
</feature>
<reference evidence="6" key="1">
    <citation type="submission" date="2023-06" db="EMBL/GenBank/DDBJ databases">
        <title>Genome-scale phylogeny and comparative genomics of the fungal order Sordariales.</title>
        <authorList>
            <consortium name="Lawrence Berkeley National Laboratory"/>
            <person name="Hensen N."/>
            <person name="Bonometti L."/>
            <person name="Westerberg I."/>
            <person name="Brannstrom I.O."/>
            <person name="Guillou S."/>
            <person name="Cros-Aarteil S."/>
            <person name="Calhoun S."/>
            <person name="Haridas S."/>
            <person name="Kuo A."/>
            <person name="Mondo S."/>
            <person name="Pangilinan J."/>
            <person name="Riley R."/>
            <person name="LaButti K."/>
            <person name="Andreopoulos B."/>
            <person name="Lipzen A."/>
            <person name="Chen C."/>
            <person name="Yanf M."/>
            <person name="Daum C."/>
            <person name="Ng V."/>
            <person name="Clum A."/>
            <person name="Steindorff A."/>
            <person name="Ohm R."/>
            <person name="Martin F."/>
            <person name="Silar P."/>
            <person name="Natvig D."/>
            <person name="Lalanne C."/>
            <person name="Gautier V."/>
            <person name="Ament-velasquez S.L."/>
            <person name="Kruys A."/>
            <person name="Hutchinson M.I."/>
            <person name="Powell A.J."/>
            <person name="Barry K."/>
            <person name="Miller A.N."/>
            <person name="Grigoriev I.V."/>
            <person name="Debuchy R."/>
            <person name="Gladieux P."/>
            <person name="Thoren M.H."/>
            <person name="Johannesson H."/>
        </authorList>
    </citation>
    <scope>NUCLEOTIDE SEQUENCE</scope>
    <source>
        <strain evidence="6">SMH3187-1</strain>
    </source>
</reference>
<name>A0AA40EKL8_9PEZI</name>
<organism evidence="6 7">
    <name type="scientific">Schizothecium vesticola</name>
    <dbReference type="NCBI Taxonomy" id="314040"/>
    <lineage>
        <taxon>Eukaryota</taxon>
        <taxon>Fungi</taxon>
        <taxon>Dikarya</taxon>
        <taxon>Ascomycota</taxon>
        <taxon>Pezizomycotina</taxon>
        <taxon>Sordariomycetes</taxon>
        <taxon>Sordariomycetidae</taxon>
        <taxon>Sordariales</taxon>
        <taxon>Schizotheciaceae</taxon>
        <taxon>Schizothecium</taxon>
    </lineage>
</organism>
<keyword evidence="4" id="KW-0539">Nucleus</keyword>
<keyword evidence="7" id="KW-1185">Reference proteome</keyword>
<evidence type="ECO:0000256" key="1">
    <source>
        <dbReference type="ARBA" id="ARBA00004123"/>
    </source>
</evidence>
<feature type="compositionally biased region" description="Basic residues" evidence="5">
    <location>
        <begin position="1"/>
        <end position="10"/>
    </location>
</feature>
<dbReference type="PROSITE" id="PS00354">
    <property type="entry name" value="HMGI_Y"/>
    <property type="match status" value="1"/>
</dbReference>
<dbReference type="EMBL" id="JAUKUD010000006">
    <property type="protein sequence ID" value="KAK0741071.1"/>
    <property type="molecule type" value="Genomic_DNA"/>
</dbReference>
<dbReference type="InterPro" id="IPR000116">
    <property type="entry name" value="HMGA"/>
</dbReference>
<feature type="compositionally biased region" description="Basic and acidic residues" evidence="5">
    <location>
        <begin position="178"/>
        <end position="191"/>
    </location>
</feature>